<dbReference type="SUPFAM" id="SSF48452">
    <property type="entry name" value="TPR-like"/>
    <property type="match status" value="1"/>
</dbReference>
<organism evidence="1">
    <name type="scientific">bioreactor metagenome</name>
    <dbReference type="NCBI Taxonomy" id="1076179"/>
    <lineage>
        <taxon>unclassified sequences</taxon>
        <taxon>metagenomes</taxon>
        <taxon>ecological metagenomes</taxon>
    </lineage>
</organism>
<comment type="caution">
    <text evidence="1">The sequence shown here is derived from an EMBL/GenBank/DDBJ whole genome shotgun (WGS) entry which is preliminary data.</text>
</comment>
<dbReference type="AlphaFoldDB" id="A0A645FWB0"/>
<gene>
    <name evidence="1" type="ORF">SDC9_165494</name>
</gene>
<evidence type="ECO:0008006" key="2">
    <source>
        <dbReference type="Google" id="ProtNLM"/>
    </source>
</evidence>
<dbReference type="InterPro" id="IPR011990">
    <property type="entry name" value="TPR-like_helical_dom_sf"/>
</dbReference>
<sequence length="79" mass="9017">MYQKKGNYDLGIKDFKKAIEINPKNLSSYNGLGLIYEKKALYEKAINTYRNLILNATLPQDKNWVESAQGHIRELGGTL</sequence>
<reference evidence="1" key="1">
    <citation type="submission" date="2019-08" db="EMBL/GenBank/DDBJ databases">
        <authorList>
            <person name="Kucharzyk K."/>
            <person name="Murdoch R.W."/>
            <person name="Higgins S."/>
            <person name="Loffler F."/>
        </authorList>
    </citation>
    <scope>NUCLEOTIDE SEQUENCE</scope>
</reference>
<name>A0A645FWB0_9ZZZZ</name>
<dbReference type="InterPro" id="IPR019734">
    <property type="entry name" value="TPR_rpt"/>
</dbReference>
<dbReference type="Pfam" id="PF13414">
    <property type="entry name" value="TPR_11"/>
    <property type="match status" value="1"/>
</dbReference>
<dbReference type="EMBL" id="VSSQ01065413">
    <property type="protein sequence ID" value="MPN18136.1"/>
    <property type="molecule type" value="Genomic_DNA"/>
</dbReference>
<proteinExistence type="predicted"/>
<dbReference type="Gene3D" id="1.25.40.10">
    <property type="entry name" value="Tetratricopeptide repeat domain"/>
    <property type="match status" value="1"/>
</dbReference>
<evidence type="ECO:0000313" key="1">
    <source>
        <dbReference type="EMBL" id="MPN18136.1"/>
    </source>
</evidence>
<dbReference type="PROSITE" id="PS50005">
    <property type="entry name" value="TPR"/>
    <property type="match status" value="1"/>
</dbReference>
<protein>
    <recommendedName>
        <fullName evidence="2">Photosystem I assembly protein Ycf3</fullName>
    </recommendedName>
</protein>
<accession>A0A645FWB0</accession>